<dbReference type="GO" id="GO:0008934">
    <property type="term" value="F:inositol monophosphate 1-phosphatase activity"/>
    <property type="evidence" value="ECO:0007669"/>
    <property type="project" value="TreeGrafter"/>
</dbReference>
<dbReference type="AlphaFoldDB" id="A0A0L6JJ55"/>
<dbReference type="SUPFAM" id="SSF56655">
    <property type="entry name" value="Carbohydrate phosphatase"/>
    <property type="match status" value="1"/>
</dbReference>
<dbReference type="GO" id="GO:0007165">
    <property type="term" value="P:signal transduction"/>
    <property type="evidence" value="ECO:0007669"/>
    <property type="project" value="TreeGrafter"/>
</dbReference>
<protein>
    <submittedName>
        <fullName evidence="2">Inositol monophosphatase</fullName>
    </submittedName>
</protein>
<proteinExistence type="predicted"/>
<accession>A0A0L6JJ55</accession>
<dbReference type="OrthoDB" id="9772456at2"/>
<organism evidence="2 3">
    <name type="scientific">Pseudobacteroides cellulosolvens ATCC 35603 = DSM 2933</name>
    <dbReference type="NCBI Taxonomy" id="398512"/>
    <lineage>
        <taxon>Bacteria</taxon>
        <taxon>Bacillati</taxon>
        <taxon>Bacillota</taxon>
        <taxon>Clostridia</taxon>
        <taxon>Eubacteriales</taxon>
        <taxon>Oscillospiraceae</taxon>
        <taxon>Pseudobacteroides</taxon>
    </lineage>
</organism>
<comment type="caution">
    <text evidence="2">The sequence shown here is derived from an EMBL/GenBank/DDBJ whole genome shotgun (WGS) entry which is preliminary data.</text>
</comment>
<dbReference type="GO" id="GO:0046872">
    <property type="term" value="F:metal ion binding"/>
    <property type="evidence" value="ECO:0007669"/>
    <property type="project" value="UniProtKB-KW"/>
</dbReference>
<dbReference type="GO" id="GO:0006020">
    <property type="term" value="P:inositol metabolic process"/>
    <property type="evidence" value="ECO:0007669"/>
    <property type="project" value="TreeGrafter"/>
</dbReference>
<keyword evidence="3" id="KW-1185">Reference proteome</keyword>
<dbReference type="PANTHER" id="PTHR20854">
    <property type="entry name" value="INOSITOL MONOPHOSPHATASE"/>
    <property type="match status" value="1"/>
</dbReference>
<feature type="binding site" evidence="1">
    <location>
        <position position="61"/>
    </location>
    <ligand>
        <name>Mg(2+)</name>
        <dbReference type="ChEBI" id="CHEBI:18420"/>
        <label>1</label>
        <note>catalytic</note>
    </ligand>
</feature>
<feature type="binding site" evidence="1">
    <location>
        <position position="77"/>
    </location>
    <ligand>
        <name>Mg(2+)</name>
        <dbReference type="ChEBI" id="CHEBI:18420"/>
        <label>1</label>
        <note>catalytic</note>
    </ligand>
</feature>
<dbReference type="InterPro" id="IPR000760">
    <property type="entry name" value="Inositol_monophosphatase-like"/>
</dbReference>
<dbReference type="Gene3D" id="3.30.540.10">
    <property type="entry name" value="Fructose-1,6-Bisphosphatase, subunit A, domain 1"/>
    <property type="match status" value="1"/>
</dbReference>
<feature type="binding site" evidence="1">
    <location>
        <position position="79"/>
    </location>
    <ligand>
        <name>Mg(2+)</name>
        <dbReference type="ChEBI" id="CHEBI:18420"/>
        <label>1</label>
        <note>catalytic</note>
    </ligand>
</feature>
<reference evidence="3" key="1">
    <citation type="submission" date="2015-07" db="EMBL/GenBank/DDBJ databases">
        <title>Near-Complete Genome Sequence of the Cellulolytic Bacterium Bacteroides (Pseudobacteroides) cellulosolvens ATCC 35603.</title>
        <authorList>
            <person name="Dassa B."/>
            <person name="Utturkar S.M."/>
            <person name="Klingeman D.M."/>
            <person name="Hurt R.A."/>
            <person name="Keller M."/>
            <person name="Xu J."/>
            <person name="Reddy Y.H.K."/>
            <person name="Borovok I."/>
            <person name="Grinberg I.R."/>
            <person name="Lamed R."/>
            <person name="Zhivin O."/>
            <person name="Bayer E.A."/>
            <person name="Brown S.D."/>
        </authorList>
    </citation>
    <scope>NUCLEOTIDE SEQUENCE [LARGE SCALE GENOMIC DNA]</scope>
    <source>
        <strain evidence="3">DSM 2933</strain>
    </source>
</reference>
<gene>
    <name evidence="2" type="ORF">Bccel_0737</name>
</gene>
<keyword evidence="1" id="KW-0460">Magnesium</keyword>
<dbReference type="Pfam" id="PF00459">
    <property type="entry name" value="Inositol_P"/>
    <property type="match status" value="1"/>
</dbReference>
<dbReference type="eggNOG" id="COG0483">
    <property type="taxonomic scope" value="Bacteria"/>
</dbReference>
<dbReference type="PANTHER" id="PTHR20854:SF4">
    <property type="entry name" value="INOSITOL-1-MONOPHOSPHATASE-RELATED"/>
    <property type="match status" value="1"/>
</dbReference>
<name>A0A0L6JJ55_9FIRM</name>
<dbReference type="Proteomes" id="UP000036923">
    <property type="component" value="Unassembled WGS sequence"/>
</dbReference>
<evidence type="ECO:0000256" key="1">
    <source>
        <dbReference type="PIRSR" id="PIRSR600760-2"/>
    </source>
</evidence>
<sequence>MENIKNIILNAGEVLKKQYNGLKTCETKEKFDLVTQSDYLIEKILINEIKLIYPDYSIYSEEVGSISNKPDKCWIIDPIDGTANFVFGVPYFCISVCLENQGEITEAYVYNPVSEEFFYSTKDEGKSFLDGKEINVSQNNEIGDCLAVFGFSANYNNIQRYYKDWSCIFENAKKGMPLLSPALNICNVARGRTDFFIDLSSNMEGHSAAALILKNAGGKVYNYDFTEWDYKSKGIIVTNGKVCLEQYKDKYSS</sequence>
<dbReference type="EMBL" id="LGTC01000001">
    <property type="protein sequence ID" value="KNY25477.1"/>
    <property type="molecule type" value="Genomic_DNA"/>
</dbReference>
<evidence type="ECO:0000313" key="2">
    <source>
        <dbReference type="EMBL" id="KNY25477.1"/>
    </source>
</evidence>
<dbReference type="STRING" id="398512.Bccel_0737"/>
<comment type="cofactor">
    <cofactor evidence="1">
        <name>Mg(2+)</name>
        <dbReference type="ChEBI" id="CHEBI:18420"/>
    </cofactor>
</comment>
<dbReference type="Gene3D" id="3.40.190.80">
    <property type="match status" value="1"/>
</dbReference>
<keyword evidence="1" id="KW-0479">Metal-binding</keyword>
<feature type="binding site" evidence="1">
    <location>
        <position position="80"/>
    </location>
    <ligand>
        <name>Mg(2+)</name>
        <dbReference type="ChEBI" id="CHEBI:18420"/>
        <label>1</label>
        <note>catalytic</note>
    </ligand>
</feature>
<evidence type="ECO:0000313" key="3">
    <source>
        <dbReference type="Proteomes" id="UP000036923"/>
    </source>
</evidence>
<dbReference type="PRINTS" id="PR00377">
    <property type="entry name" value="IMPHPHTASES"/>
</dbReference>
<dbReference type="RefSeq" id="WP_036943094.1">
    <property type="nucleotide sequence ID" value="NZ_JQKC01000020.1"/>
</dbReference>